<feature type="non-terminal residue" evidence="1">
    <location>
        <position position="1"/>
    </location>
</feature>
<name>X0SXG1_9ZZZZ</name>
<gene>
    <name evidence="1" type="ORF">S01H1_06264</name>
</gene>
<dbReference type="EMBL" id="BARS01003244">
    <property type="protein sequence ID" value="GAF79831.1"/>
    <property type="molecule type" value="Genomic_DNA"/>
</dbReference>
<organism evidence="1">
    <name type="scientific">marine sediment metagenome</name>
    <dbReference type="NCBI Taxonomy" id="412755"/>
    <lineage>
        <taxon>unclassified sequences</taxon>
        <taxon>metagenomes</taxon>
        <taxon>ecological metagenomes</taxon>
    </lineage>
</organism>
<accession>X0SXG1</accession>
<comment type="caution">
    <text evidence="1">The sequence shown here is derived from an EMBL/GenBank/DDBJ whole genome shotgun (WGS) entry which is preliminary data.</text>
</comment>
<protein>
    <submittedName>
        <fullName evidence="1">Uncharacterized protein</fullName>
    </submittedName>
</protein>
<proteinExistence type="predicted"/>
<sequence>VQRSGCRCRLWLGCGEQGSPSVEPEFIALAKVAHASPMALNAQAAPGGLDLSGKGEHA</sequence>
<reference evidence="1" key="1">
    <citation type="journal article" date="2014" name="Front. Microbiol.">
        <title>High frequency of phylogenetically diverse reductive dehalogenase-homologous genes in deep subseafloor sedimentary metagenomes.</title>
        <authorList>
            <person name="Kawai M."/>
            <person name="Futagami T."/>
            <person name="Toyoda A."/>
            <person name="Takaki Y."/>
            <person name="Nishi S."/>
            <person name="Hori S."/>
            <person name="Arai W."/>
            <person name="Tsubouchi T."/>
            <person name="Morono Y."/>
            <person name="Uchiyama I."/>
            <person name="Ito T."/>
            <person name="Fujiyama A."/>
            <person name="Inagaki F."/>
            <person name="Takami H."/>
        </authorList>
    </citation>
    <scope>NUCLEOTIDE SEQUENCE</scope>
    <source>
        <strain evidence="1">Expedition CK06-06</strain>
    </source>
</reference>
<evidence type="ECO:0000313" key="1">
    <source>
        <dbReference type="EMBL" id="GAF79831.1"/>
    </source>
</evidence>
<dbReference type="AlphaFoldDB" id="X0SXG1"/>